<dbReference type="Proteomes" id="UP000717328">
    <property type="component" value="Unassembled WGS sequence"/>
</dbReference>
<gene>
    <name evidence="1" type="ORF">H0H81_006952</name>
</gene>
<proteinExistence type="predicted"/>
<evidence type="ECO:0000313" key="2">
    <source>
        <dbReference type="Proteomes" id="UP000717328"/>
    </source>
</evidence>
<dbReference type="EMBL" id="JABCKI010005896">
    <property type="protein sequence ID" value="KAG5636762.1"/>
    <property type="molecule type" value="Genomic_DNA"/>
</dbReference>
<evidence type="ECO:0008006" key="3">
    <source>
        <dbReference type="Google" id="ProtNLM"/>
    </source>
</evidence>
<sequence length="487" mass="54174">MNTILVPKVNPSSAGLPPVNQVATEILSYIFALVCGQYTATEIPHKSNHPRQILASVCSSWREVLFSSQNLWTVVRIHLPRIGSSPTRACIDGPPRARSDPGADEAKAQKFSLATSQVLERSGQLPLKCEVIGTRTFGESATSRLWNPIDCLKPHLIRIEHLKLYHCSIFARDFLTLSTGMTPKLHTLEVTGSFIKMNFCAESLRDAPKLCNLRIGRESCFSPFVPAIPLSRLTHLSAGVPCNAFYNLLGQMPNLVNGDFSLFSQRSRSAYSFDPVTPFPALPAPPSTTLVHNIRTLYLEFEGYTSARLWNGSLKLPSLRHLKFFDSTEGGNVPIGIIEDLCQCEVLESLKIRGVAYSADSLHNILRRTPRLSKLILGDEFTDWSAATPLTREMLQDMGNGALLPKLETLECQIWVNPDGDTSALGLHLDMLEERRKDTTSARHIENVKFVLENNAASRAALARLDKMKEEPGWNITSSVFEDRSRY</sequence>
<name>A0A9P7FXQ7_9AGAR</name>
<protein>
    <recommendedName>
        <fullName evidence="3">F-box domain-containing protein</fullName>
    </recommendedName>
</protein>
<keyword evidence="2" id="KW-1185">Reference proteome</keyword>
<dbReference type="AlphaFoldDB" id="A0A9P7FXQ7"/>
<organism evidence="1 2">
    <name type="scientific">Sphagnurus paluster</name>
    <dbReference type="NCBI Taxonomy" id="117069"/>
    <lineage>
        <taxon>Eukaryota</taxon>
        <taxon>Fungi</taxon>
        <taxon>Dikarya</taxon>
        <taxon>Basidiomycota</taxon>
        <taxon>Agaricomycotina</taxon>
        <taxon>Agaricomycetes</taxon>
        <taxon>Agaricomycetidae</taxon>
        <taxon>Agaricales</taxon>
        <taxon>Tricholomatineae</taxon>
        <taxon>Lyophyllaceae</taxon>
        <taxon>Sphagnurus</taxon>
    </lineage>
</organism>
<comment type="caution">
    <text evidence="1">The sequence shown here is derived from an EMBL/GenBank/DDBJ whole genome shotgun (WGS) entry which is preliminary data.</text>
</comment>
<reference evidence="1" key="2">
    <citation type="submission" date="2021-10" db="EMBL/GenBank/DDBJ databases">
        <title>Phylogenomics reveals ancestral predisposition of the termite-cultivated fungus Termitomyces towards a domesticated lifestyle.</title>
        <authorList>
            <person name="Auxier B."/>
            <person name="Grum-Grzhimaylo A."/>
            <person name="Cardenas M.E."/>
            <person name="Lodge J.D."/>
            <person name="Laessoe T."/>
            <person name="Pedersen O."/>
            <person name="Smith M.E."/>
            <person name="Kuyper T.W."/>
            <person name="Franco-Molano E.A."/>
            <person name="Baroni T.J."/>
            <person name="Aanen D.K."/>
        </authorList>
    </citation>
    <scope>NUCLEOTIDE SEQUENCE</scope>
    <source>
        <strain evidence="1">D49</strain>
    </source>
</reference>
<reference evidence="1" key="1">
    <citation type="submission" date="2021-02" db="EMBL/GenBank/DDBJ databases">
        <authorList>
            <person name="Nieuwenhuis M."/>
            <person name="Van De Peppel L.J.J."/>
        </authorList>
    </citation>
    <scope>NUCLEOTIDE SEQUENCE</scope>
    <source>
        <strain evidence="1">D49</strain>
    </source>
</reference>
<dbReference type="OrthoDB" id="3039479at2759"/>
<accession>A0A9P7FXQ7</accession>
<dbReference type="InterPro" id="IPR032675">
    <property type="entry name" value="LRR_dom_sf"/>
</dbReference>
<evidence type="ECO:0000313" key="1">
    <source>
        <dbReference type="EMBL" id="KAG5636762.1"/>
    </source>
</evidence>
<dbReference type="SUPFAM" id="SSF52047">
    <property type="entry name" value="RNI-like"/>
    <property type="match status" value="1"/>
</dbReference>
<dbReference type="Gene3D" id="3.80.10.10">
    <property type="entry name" value="Ribonuclease Inhibitor"/>
    <property type="match status" value="1"/>
</dbReference>